<gene>
    <name evidence="9" type="primary">LOC101860068</name>
</gene>
<feature type="transmembrane region" description="Helical" evidence="6">
    <location>
        <begin position="135"/>
        <end position="156"/>
    </location>
</feature>
<sequence>MNTTATISNVSVEDTTAFSTILSEKTLGLQVTTAVPRKIKVHSGVVSDAVYFYFETYVDLWLCMVIALLGVVTNSLTLAVFIKQGLRDSVNISMATVAFWDLTKCIGAVINRMYGPISWFSPAFGQSWHHMTLPSLGYLPIFAGYVSYALAAYIAFERCLCVMIPLKVKFLLGPKVTLAAVLIISIAVFGAYAIVFFLYKIVWIYNPVYNTTIAEYTFNDFYKQHGRMIMAYYKAIAIILPLFSFVIVVICSVLTVHGLRRSSTFRTSAQNVKDAQTDSKSKLSGKDKQIAKMLMAIIIVYIVNLFPRIIFGIAQLAEPEYYVLGRYHNLFMSTANCIFVLDFINASINLFIFYRMSSNFRATFNALRRCHDAGACKFAVGANCV</sequence>
<keyword evidence="3 6" id="KW-1133">Transmembrane helix</keyword>
<dbReference type="SUPFAM" id="SSF81321">
    <property type="entry name" value="Family A G protein-coupled receptor-like"/>
    <property type="match status" value="1"/>
</dbReference>
<evidence type="ECO:0000256" key="2">
    <source>
        <dbReference type="ARBA" id="ARBA00022692"/>
    </source>
</evidence>
<feature type="transmembrane region" description="Helical" evidence="6">
    <location>
        <begin position="58"/>
        <end position="82"/>
    </location>
</feature>
<evidence type="ECO:0000256" key="1">
    <source>
        <dbReference type="ARBA" id="ARBA00004370"/>
    </source>
</evidence>
<dbReference type="InterPro" id="IPR052954">
    <property type="entry name" value="GPCR-Ligand_Int"/>
</dbReference>
<dbReference type="InterPro" id="IPR017452">
    <property type="entry name" value="GPCR_Rhodpsn_7TM"/>
</dbReference>
<evidence type="ECO:0000313" key="9">
    <source>
        <dbReference type="RefSeq" id="XP_005112751.1"/>
    </source>
</evidence>
<dbReference type="Gene3D" id="1.20.1070.10">
    <property type="entry name" value="Rhodopsin 7-helix transmembrane proteins"/>
    <property type="match status" value="1"/>
</dbReference>
<keyword evidence="5" id="KW-0675">Receptor</keyword>
<dbReference type="Pfam" id="PF10324">
    <property type="entry name" value="7TM_GPCR_Srw"/>
    <property type="match status" value="1"/>
</dbReference>
<evidence type="ECO:0000259" key="7">
    <source>
        <dbReference type="PROSITE" id="PS50262"/>
    </source>
</evidence>
<dbReference type="PROSITE" id="PS50262">
    <property type="entry name" value="G_PROTEIN_RECEP_F1_2"/>
    <property type="match status" value="1"/>
</dbReference>
<dbReference type="Proteomes" id="UP000694888">
    <property type="component" value="Unplaced"/>
</dbReference>
<dbReference type="PRINTS" id="PR00237">
    <property type="entry name" value="GPCRRHODOPSN"/>
</dbReference>
<comment type="similarity">
    <text evidence="5">Belongs to the G-protein coupled receptor 1 family.</text>
</comment>
<feature type="transmembrane region" description="Helical" evidence="6">
    <location>
        <begin position="231"/>
        <end position="256"/>
    </location>
</feature>
<dbReference type="GeneID" id="101860068"/>
<feature type="domain" description="G-protein coupled receptors family 1 profile" evidence="7">
    <location>
        <begin position="73"/>
        <end position="353"/>
    </location>
</feature>
<dbReference type="PANTHER" id="PTHR46641">
    <property type="entry name" value="FMRFAMIDE RECEPTOR-RELATED"/>
    <property type="match status" value="1"/>
</dbReference>
<organism evidence="8 9">
    <name type="scientific">Aplysia californica</name>
    <name type="common">California sea hare</name>
    <dbReference type="NCBI Taxonomy" id="6500"/>
    <lineage>
        <taxon>Eukaryota</taxon>
        <taxon>Metazoa</taxon>
        <taxon>Spiralia</taxon>
        <taxon>Lophotrochozoa</taxon>
        <taxon>Mollusca</taxon>
        <taxon>Gastropoda</taxon>
        <taxon>Heterobranchia</taxon>
        <taxon>Euthyneura</taxon>
        <taxon>Tectipleura</taxon>
        <taxon>Aplysiida</taxon>
        <taxon>Aplysioidea</taxon>
        <taxon>Aplysiidae</taxon>
        <taxon>Aplysia</taxon>
    </lineage>
</organism>
<dbReference type="InterPro" id="IPR000276">
    <property type="entry name" value="GPCR_Rhodpsn"/>
</dbReference>
<evidence type="ECO:0000256" key="6">
    <source>
        <dbReference type="SAM" id="Phobius"/>
    </source>
</evidence>
<reference evidence="9" key="1">
    <citation type="submission" date="2025-08" db="UniProtKB">
        <authorList>
            <consortium name="RefSeq"/>
        </authorList>
    </citation>
    <scope>IDENTIFICATION</scope>
</reference>
<evidence type="ECO:0000256" key="4">
    <source>
        <dbReference type="ARBA" id="ARBA00023136"/>
    </source>
</evidence>
<name>A0ABM0KAC3_APLCA</name>
<keyword evidence="8" id="KW-1185">Reference proteome</keyword>
<protein>
    <submittedName>
        <fullName evidence="9">Uncharacterized protein LOC101860068</fullName>
    </submittedName>
</protein>
<dbReference type="PANTHER" id="PTHR46641:SF18">
    <property type="entry name" value="G-PROTEIN COUPLED RECEPTORS FAMILY 1 PROFILE DOMAIN-CONTAINING PROTEIN"/>
    <property type="match status" value="1"/>
</dbReference>
<evidence type="ECO:0000256" key="3">
    <source>
        <dbReference type="ARBA" id="ARBA00022989"/>
    </source>
</evidence>
<dbReference type="RefSeq" id="XP_005112751.1">
    <property type="nucleotide sequence ID" value="XM_005112694.1"/>
</dbReference>
<keyword evidence="5" id="KW-0297">G-protein coupled receptor</keyword>
<dbReference type="PROSITE" id="PS00237">
    <property type="entry name" value="G_PROTEIN_RECEP_F1_1"/>
    <property type="match status" value="1"/>
</dbReference>
<dbReference type="InterPro" id="IPR019427">
    <property type="entry name" value="7TM_GPCR_serpentine_rcpt_Srw"/>
</dbReference>
<accession>A0ABM0KAC3</accession>
<feature type="transmembrane region" description="Helical" evidence="6">
    <location>
        <begin position="290"/>
        <end position="310"/>
    </location>
</feature>
<keyword evidence="5" id="KW-0807">Transducer</keyword>
<proteinExistence type="inferred from homology"/>
<evidence type="ECO:0000313" key="8">
    <source>
        <dbReference type="Proteomes" id="UP000694888"/>
    </source>
</evidence>
<comment type="subcellular location">
    <subcellularLocation>
        <location evidence="1">Membrane</location>
    </subcellularLocation>
</comment>
<evidence type="ECO:0000256" key="5">
    <source>
        <dbReference type="RuleBase" id="RU000688"/>
    </source>
</evidence>
<keyword evidence="4 6" id="KW-0472">Membrane</keyword>
<keyword evidence="2 5" id="KW-0812">Transmembrane</keyword>
<feature type="transmembrane region" description="Helical" evidence="6">
    <location>
        <begin position="330"/>
        <end position="354"/>
    </location>
</feature>
<feature type="transmembrane region" description="Helical" evidence="6">
    <location>
        <begin position="176"/>
        <end position="199"/>
    </location>
</feature>